<dbReference type="STRING" id="81824.A9V9K8"/>
<evidence type="ECO:0000256" key="1">
    <source>
        <dbReference type="ARBA" id="ARBA00004141"/>
    </source>
</evidence>
<evidence type="ECO:0000256" key="2">
    <source>
        <dbReference type="ARBA" id="ARBA00007965"/>
    </source>
</evidence>
<accession>A9V9K8</accession>
<keyword evidence="10" id="KW-1185">Reference proteome</keyword>
<evidence type="ECO:0000256" key="4">
    <source>
        <dbReference type="ARBA" id="ARBA00022692"/>
    </source>
</evidence>
<feature type="transmembrane region" description="Helical" evidence="8">
    <location>
        <begin position="175"/>
        <end position="194"/>
    </location>
</feature>
<dbReference type="PANTHER" id="PTHR10332">
    <property type="entry name" value="EQUILIBRATIVE NUCLEOSIDE TRANSPORTER"/>
    <property type="match status" value="1"/>
</dbReference>
<dbReference type="GO" id="GO:0005337">
    <property type="term" value="F:nucleoside transmembrane transporter activity"/>
    <property type="evidence" value="ECO:0000318"/>
    <property type="project" value="GO_Central"/>
</dbReference>
<dbReference type="KEGG" id="mbr:MONBRDRAFT_34097"/>
<evidence type="ECO:0000256" key="8">
    <source>
        <dbReference type="SAM" id="Phobius"/>
    </source>
</evidence>
<sequence>MGHPEEAGVAEPLLAIPEDNVVVHRSSDRSVVGFLYFLFFLEGIGSLFPWNAFITVTSYFDDVLAGTNYASSYENYFSFSFQGASIIFILLAMRYKQRINVHTRILAPLVIEVIVFSSVTVISKIPGLSTNAFMSITIGQTVAAGAAGAFLQSGLFGLAGVMPEAYVHALMNGQALGGVIVAGLNLVSLGVSGTSQPREAAFLFFILSVVVLLCCFVGYVLLMRHPLVISNLEKADAARIASTQASPRKNPDMSSSVNQTKRDRKSLKRYRSYLHSEDGAILSPFRKAWLPCVMVFCVFWITLSIFPAISASVSSTSPYEEWRSWFVPVCVFFLFNFGDLIGRLLTWWKPWPETANYRKLPIPVLARVLFVPLFALCNVANADYVLFKNDAFPALFMLAVGISNGYLGTMCMMIAPSLVPPGDAESVGQFSVLLLNLGLLSGSLTGFGLKAAICKCNPFK</sequence>
<comment type="similarity">
    <text evidence="2">Belongs to the SLC29A/ENT transporter (TC 2.A.57) family.</text>
</comment>
<feature type="transmembrane region" description="Helical" evidence="8">
    <location>
        <begin position="76"/>
        <end position="93"/>
    </location>
</feature>
<dbReference type="PRINTS" id="PR01130">
    <property type="entry name" value="DERENTRNSPRT"/>
</dbReference>
<name>A9V9K8_MONBE</name>
<dbReference type="FunCoup" id="A9V9K8">
    <property type="interactions" value="340"/>
</dbReference>
<feature type="transmembrane region" description="Helical" evidence="8">
    <location>
        <begin position="394"/>
        <end position="415"/>
    </location>
</feature>
<dbReference type="RefSeq" id="XP_001749400.1">
    <property type="nucleotide sequence ID" value="XM_001749348.1"/>
</dbReference>
<comment type="subcellular location">
    <subcellularLocation>
        <location evidence="1">Membrane</location>
        <topology evidence="1">Multi-pass membrane protein</topology>
    </subcellularLocation>
</comment>
<dbReference type="Pfam" id="PF01733">
    <property type="entry name" value="Nucleoside_tran"/>
    <property type="match status" value="1"/>
</dbReference>
<feature type="region of interest" description="Disordered" evidence="7">
    <location>
        <begin position="242"/>
        <end position="264"/>
    </location>
</feature>
<dbReference type="InterPro" id="IPR036259">
    <property type="entry name" value="MFS_trans_sf"/>
</dbReference>
<feature type="transmembrane region" description="Helical" evidence="8">
    <location>
        <begin position="360"/>
        <end position="382"/>
    </location>
</feature>
<proteinExistence type="inferred from homology"/>
<feature type="transmembrane region" description="Helical" evidence="8">
    <location>
        <begin position="34"/>
        <end position="56"/>
    </location>
</feature>
<dbReference type="OMA" id="GSPWTTK"/>
<keyword evidence="4 8" id="KW-0812">Transmembrane</keyword>
<protein>
    <submittedName>
        <fullName evidence="9">Uncharacterized protein</fullName>
    </submittedName>
</protein>
<gene>
    <name evidence="9" type="ORF">MONBRDRAFT_34097</name>
</gene>
<dbReference type="AlphaFoldDB" id="A9V9K8"/>
<evidence type="ECO:0000256" key="5">
    <source>
        <dbReference type="ARBA" id="ARBA00022989"/>
    </source>
</evidence>
<dbReference type="PIRSF" id="PIRSF016379">
    <property type="entry name" value="ENT"/>
    <property type="match status" value="1"/>
</dbReference>
<evidence type="ECO:0000313" key="10">
    <source>
        <dbReference type="Proteomes" id="UP000001357"/>
    </source>
</evidence>
<organism evidence="9 10">
    <name type="scientific">Monosiga brevicollis</name>
    <name type="common">Choanoflagellate</name>
    <dbReference type="NCBI Taxonomy" id="81824"/>
    <lineage>
        <taxon>Eukaryota</taxon>
        <taxon>Choanoflagellata</taxon>
        <taxon>Craspedida</taxon>
        <taxon>Salpingoecidae</taxon>
        <taxon>Monosiga</taxon>
    </lineage>
</organism>
<dbReference type="Proteomes" id="UP000001357">
    <property type="component" value="Unassembled WGS sequence"/>
</dbReference>
<dbReference type="PANTHER" id="PTHR10332:SF88">
    <property type="entry name" value="EQUILIBRATIVE NUCLEOSIDE TRANSPORTER 1, ISOFORM A"/>
    <property type="match status" value="1"/>
</dbReference>
<evidence type="ECO:0000256" key="7">
    <source>
        <dbReference type="SAM" id="MobiDB-lite"/>
    </source>
</evidence>
<feature type="transmembrane region" description="Helical" evidence="8">
    <location>
        <begin position="325"/>
        <end position="348"/>
    </location>
</feature>
<feature type="transmembrane region" description="Helical" evidence="8">
    <location>
        <begin position="427"/>
        <end position="449"/>
    </location>
</feature>
<dbReference type="GO" id="GO:0005886">
    <property type="term" value="C:plasma membrane"/>
    <property type="evidence" value="ECO:0000318"/>
    <property type="project" value="GO_Central"/>
</dbReference>
<keyword evidence="5 8" id="KW-1133">Transmembrane helix</keyword>
<feature type="transmembrane region" description="Helical" evidence="8">
    <location>
        <begin position="288"/>
        <end position="313"/>
    </location>
</feature>
<dbReference type="EMBL" id="CH991571">
    <property type="protein sequence ID" value="EDQ85685.1"/>
    <property type="molecule type" value="Genomic_DNA"/>
</dbReference>
<dbReference type="eggNOG" id="KOG1479">
    <property type="taxonomic scope" value="Eukaryota"/>
</dbReference>
<feature type="transmembrane region" description="Helical" evidence="8">
    <location>
        <begin position="105"/>
        <end position="122"/>
    </location>
</feature>
<reference evidence="9 10" key="1">
    <citation type="journal article" date="2008" name="Nature">
        <title>The genome of the choanoflagellate Monosiga brevicollis and the origin of metazoans.</title>
        <authorList>
            <consortium name="JGI Sequencing"/>
            <person name="King N."/>
            <person name="Westbrook M.J."/>
            <person name="Young S.L."/>
            <person name="Kuo A."/>
            <person name="Abedin M."/>
            <person name="Chapman J."/>
            <person name="Fairclough S."/>
            <person name="Hellsten U."/>
            <person name="Isogai Y."/>
            <person name="Letunic I."/>
            <person name="Marr M."/>
            <person name="Pincus D."/>
            <person name="Putnam N."/>
            <person name="Rokas A."/>
            <person name="Wright K.J."/>
            <person name="Zuzow R."/>
            <person name="Dirks W."/>
            <person name="Good M."/>
            <person name="Goodstein D."/>
            <person name="Lemons D."/>
            <person name="Li W."/>
            <person name="Lyons J.B."/>
            <person name="Morris A."/>
            <person name="Nichols S."/>
            <person name="Richter D.J."/>
            <person name="Salamov A."/>
            <person name="Bork P."/>
            <person name="Lim W.A."/>
            <person name="Manning G."/>
            <person name="Miller W.T."/>
            <person name="McGinnis W."/>
            <person name="Shapiro H."/>
            <person name="Tjian R."/>
            <person name="Grigoriev I.V."/>
            <person name="Rokhsar D."/>
        </authorList>
    </citation>
    <scope>NUCLEOTIDE SEQUENCE [LARGE SCALE GENOMIC DNA]</scope>
    <source>
        <strain evidence="10">MX1 / ATCC 50154</strain>
    </source>
</reference>
<feature type="compositionally biased region" description="Polar residues" evidence="7">
    <location>
        <begin position="242"/>
        <end position="259"/>
    </location>
</feature>
<feature type="transmembrane region" description="Helical" evidence="8">
    <location>
        <begin position="200"/>
        <end position="222"/>
    </location>
</feature>
<evidence type="ECO:0000256" key="3">
    <source>
        <dbReference type="ARBA" id="ARBA00022448"/>
    </source>
</evidence>
<dbReference type="SUPFAM" id="SSF103473">
    <property type="entry name" value="MFS general substrate transporter"/>
    <property type="match status" value="1"/>
</dbReference>
<keyword evidence="3" id="KW-0813">Transport</keyword>
<evidence type="ECO:0000256" key="6">
    <source>
        <dbReference type="ARBA" id="ARBA00023136"/>
    </source>
</evidence>
<dbReference type="GeneID" id="5894689"/>
<dbReference type="InterPro" id="IPR002259">
    <property type="entry name" value="Eqnu_transpt"/>
</dbReference>
<dbReference type="InParanoid" id="A9V9K8"/>
<evidence type="ECO:0000313" key="9">
    <source>
        <dbReference type="EMBL" id="EDQ85685.1"/>
    </source>
</evidence>
<keyword evidence="6 8" id="KW-0472">Membrane</keyword>
<feature type="transmembrane region" description="Helical" evidence="8">
    <location>
        <begin position="142"/>
        <end position="163"/>
    </location>
</feature>